<accession>A0AAX4PDU6</accession>
<proteinExistence type="predicted"/>
<keyword evidence="2" id="KW-1185">Reference proteome</keyword>
<organism evidence="1 2">
    <name type="scientific">Chloropicon roscoffensis</name>
    <dbReference type="NCBI Taxonomy" id="1461544"/>
    <lineage>
        <taxon>Eukaryota</taxon>
        <taxon>Viridiplantae</taxon>
        <taxon>Chlorophyta</taxon>
        <taxon>Chloropicophyceae</taxon>
        <taxon>Chloropicales</taxon>
        <taxon>Chloropicaceae</taxon>
        <taxon>Chloropicon</taxon>
    </lineage>
</organism>
<evidence type="ECO:0000313" key="1">
    <source>
        <dbReference type="EMBL" id="WZN63874.1"/>
    </source>
</evidence>
<gene>
    <name evidence="1" type="ORF">HKI87_08g54270</name>
</gene>
<protein>
    <submittedName>
        <fullName evidence="1">Uncharacterized protein</fullName>
    </submittedName>
</protein>
<name>A0AAX4PDU6_9CHLO</name>
<dbReference type="EMBL" id="CP151508">
    <property type="protein sequence ID" value="WZN63874.1"/>
    <property type="molecule type" value="Genomic_DNA"/>
</dbReference>
<dbReference type="Proteomes" id="UP001472866">
    <property type="component" value="Chromosome 08"/>
</dbReference>
<reference evidence="1 2" key="1">
    <citation type="submission" date="2024-03" db="EMBL/GenBank/DDBJ databases">
        <title>Complete genome sequence of the green alga Chloropicon roscoffensis RCC1871.</title>
        <authorList>
            <person name="Lemieux C."/>
            <person name="Pombert J.-F."/>
            <person name="Otis C."/>
            <person name="Turmel M."/>
        </authorList>
    </citation>
    <scope>NUCLEOTIDE SEQUENCE [LARGE SCALE GENOMIC DNA]</scope>
    <source>
        <strain evidence="1 2">RCC1871</strain>
    </source>
</reference>
<evidence type="ECO:0000313" key="2">
    <source>
        <dbReference type="Proteomes" id="UP001472866"/>
    </source>
</evidence>
<sequence>MAALPDLLSAILASAKGSTPAERRFQLQHLPRQLQIKVLSNLLAPLTRQANKVDGSVLSEEDLWPVAIRCLRSSNTYQVSQCRVLSKALVCAGVALSVKAAQILLSALSATFSALEKQRKQGNTAPVGARRYALASAVEVCALAATMANPSLLHCILYHSDLVEEIGRSGFLGQSGDLSVLQSAVSFFSKKVDALGRDPGLRQVQAAISASAGQWSELLSVHPPAPVDFGVEVHEGGHVYVTAFGDPNQIHFAFGCSPRSGEDGLADKKEEQGAAESPSGLLCDIV</sequence>
<dbReference type="AlphaFoldDB" id="A0AAX4PDU6"/>